<evidence type="ECO:0000259" key="3">
    <source>
        <dbReference type="Pfam" id="PF08338"/>
    </source>
</evidence>
<evidence type="ECO:0000259" key="2">
    <source>
        <dbReference type="Pfam" id="PF01370"/>
    </source>
</evidence>
<feature type="domain" description="DUF1731" evidence="3">
    <location>
        <begin position="254"/>
        <end position="299"/>
    </location>
</feature>
<comment type="similarity">
    <text evidence="1">Belongs to the NAD(P)-dependent epimerase/dehydratase family. SDR39U1 subfamily.</text>
</comment>
<dbReference type="InterPro" id="IPR013549">
    <property type="entry name" value="DUF1731"/>
</dbReference>
<organism evidence="4 5">
    <name type="scientific">Paractinoplanes deccanensis</name>
    <dbReference type="NCBI Taxonomy" id="113561"/>
    <lineage>
        <taxon>Bacteria</taxon>
        <taxon>Bacillati</taxon>
        <taxon>Actinomycetota</taxon>
        <taxon>Actinomycetes</taxon>
        <taxon>Micromonosporales</taxon>
        <taxon>Micromonosporaceae</taxon>
        <taxon>Paractinoplanes</taxon>
    </lineage>
</organism>
<dbReference type="Proteomes" id="UP000609879">
    <property type="component" value="Unassembled WGS sequence"/>
</dbReference>
<gene>
    <name evidence="4" type="ORF">Ade02nite_68110</name>
</gene>
<dbReference type="Pfam" id="PF01370">
    <property type="entry name" value="Epimerase"/>
    <property type="match status" value="1"/>
</dbReference>
<evidence type="ECO:0000313" key="5">
    <source>
        <dbReference type="Proteomes" id="UP000609879"/>
    </source>
</evidence>
<accession>A0ABQ3YDT3</accession>
<dbReference type="SUPFAM" id="SSF51735">
    <property type="entry name" value="NAD(P)-binding Rossmann-fold domains"/>
    <property type="match status" value="1"/>
</dbReference>
<dbReference type="Gene3D" id="3.40.50.720">
    <property type="entry name" value="NAD(P)-binding Rossmann-like Domain"/>
    <property type="match status" value="1"/>
</dbReference>
<dbReference type="InterPro" id="IPR001509">
    <property type="entry name" value="Epimerase_deHydtase"/>
</dbReference>
<dbReference type="NCBIfam" id="TIGR01777">
    <property type="entry name" value="yfcH"/>
    <property type="match status" value="1"/>
</dbReference>
<proteinExistence type="inferred from homology"/>
<sequence>MMERMRILMAGASGYLGTPLAQRLRDAGHDVTRLVRRPAERPGEATWQPSQGQLDPAVVAGHDVVVNLAGANLGDKRWTARYKSVLRASRVDTTGTIARVISGLPEADRPRTLLQVSGVGWYGDTGDTPVTEEAPAGNTFIADLSRVWEAAARPAEDAGTRVVLLRTAPTLGKDGSILKPLLPLFKLGAGAKLGSGKQWMPWAALADWFGAVEFLMERDDIAGPVNVVGPELVTNAEFTRTLARILHRPALFFVPGPAMDLALGELAAEARRSQRVVPAVLQKAGFQWTYPTVASALHAALGTEAAASH</sequence>
<evidence type="ECO:0000313" key="4">
    <source>
        <dbReference type="EMBL" id="GID78170.1"/>
    </source>
</evidence>
<dbReference type="PANTHER" id="PTHR11092:SF0">
    <property type="entry name" value="EPIMERASE FAMILY PROTEIN SDR39U1"/>
    <property type="match status" value="1"/>
</dbReference>
<evidence type="ECO:0000256" key="1">
    <source>
        <dbReference type="ARBA" id="ARBA00009353"/>
    </source>
</evidence>
<feature type="domain" description="NAD-dependent epimerase/dehydratase" evidence="2">
    <location>
        <begin position="7"/>
        <end position="220"/>
    </location>
</feature>
<keyword evidence="5" id="KW-1185">Reference proteome</keyword>
<reference evidence="4 5" key="1">
    <citation type="submission" date="2021-01" db="EMBL/GenBank/DDBJ databases">
        <title>Whole genome shotgun sequence of Actinoplanes deccanensis NBRC 13994.</title>
        <authorList>
            <person name="Komaki H."/>
            <person name="Tamura T."/>
        </authorList>
    </citation>
    <scope>NUCLEOTIDE SEQUENCE [LARGE SCALE GENOMIC DNA]</scope>
    <source>
        <strain evidence="4 5">NBRC 13994</strain>
    </source>
</reference>
<dbReference type="EMBL" id="BOMI01000139">
    <property type="protein sequence ID" value="GID78170.1"/>
    <property type="molecule type" value="Genomic_DNA"/>
</dbReference>
<dbReference type="PANTHER" id="PTHR11092">
    <property type="entry name" value="SUGAR NUCLEOTIDE EPIMERASE RELATED"/>
    <property type="match status" value="1"/>
</dbReference>
<dbReference type="Pfam" id="PF08338">
    <property type="entry name" value="DUF1731"/>
    <property type="match status" value="1"/>
</dbReference>
<dbReference type="InterPro" id="IPR036291">
    <property type="entry name" value="NAD(P)-bd_dom_sf"/>
</dbReference>
<comment type="caution">
    <text evidence="4">The sequence shown here is derived from an EMBL/GenBank/DDBJ whole genome shotgun (WGS) entry which is preliminary data.</text>
</comment>
<name>A0ABQ3YDT3_9ACTN</name>
<protein>
    <submittedName>
        <fullName evidence="4">Epimerase</fullName>
    </submittedName>
</protein>
<dbReference type="InterPro" id="IPR010099">
    <property type="entry name" value="SDR39U1"/>
</dbReference>